<protein>
    <submittedName>
        <fullName evidence="1">Uncharacterized protein</fullName>
    </submittedName>
</protein>
<reference evidence="2" key="1">
    <citation type="journal article" date="2022" name="Mol. Ecol. Resour.">
        <title>The genomes of chicory, endive, great burdock and yacon provide insights into Asteraceae palaeo-polyploidization history and plant inulin production.</title>
        <authorList>
            <person name="Fan W."/>
            <person name="Wang S."/>
            <person name="Wang H."/>
            <person name="Wang A."/>
            <person name="Jiang F."/>
            <person name="Liu H."/>
            <person name="Zhao H."/>
            <person name="Xu D."/>
            <person name="Zhang Y."/>
        </authorList>
    </citation>
    <scope>NUCLEOTIDE SEQUENCE [LARGE SCALE GENOMIC DNA]</scope>
    <source>
        <strain evidence="2">cv. Niubang</strain>
    </source>
</reference>
<comment type="caution">
    <text evidence="1">The sequence shown here is derived from an EMBL/GenBank/DDBJ whole genome shotgun (WGS) entry which is preliminary data.</text>
</comment>
<name>A0ACB9FFL5_ARCLA</name>
<dbReference type="Proteomes" id="UP001055879">
    <property type="component" value="Linkage Group LG01"/>
</dbReference>
<gene>
    <name evidence="1" type="ORF">L6452_00584</name>
</gene>
<proteinExistence type="predicted"/>
<evidence type="ECO:0000313" key="1">
    <source>
        <dbReference type="EMBL" id="KAI3769481.1"/>
    </source>
</evidence>
<sequence>MAPCFHHFNFLQKIFLFTLLVVTCPKSLSSHDEECLALYLFKQSFPHAPIITPGFRKFDSWKIKSNASLHGSDCCLWDGVVCSIEENDGHVIGLDLSESFLYGPLNSSSNLFNLVHLQTLNLAMNNFLESQIPSKIDRLEHLKSLNLSNSRFSGQIPNEISRLTQLYSLDLSGNPLKLQSPSLEKLVKNLTRLEELHLLGVDISSSVPDFLANFSSLRSIMLRNCSLRNEFPTAILQLPKLKFLDVASNTNLTGFLPEFHNNSLLEDLNLFSTGFSGIIPKSIVNLNRLISLSLGGCSFSGPIPDSLANMTQLTLLDLSQNEFTGTVPSLVSLTELTTLDLSDSNFEKRCLPDWLGKLTKLDKLYVYRMNLYCEIPSFIANLTSLSVLGMRKNYLFGHIPSWFMNLTQLTEINLSQNHLEGPISSSFSNFKGLQDLRLQRNNFSGRADLDMFLGFNKLETLLLGGNRISIVATKNYTNGTLPELRNLDLSSCNLKEFPAFLRFQHKMRILFLYNNKLDGLIPEWSWNKNLETLEMIDLSFNFITGFQQHQHFLPWVRLKYFSIAANQLQGRLPIPPKTMVYYDVSYNTLEGEIPPLICEVKSLQLLDLSSNNISGNLPLCFGNLSNSMLVLDLKRNNFQGPMMNTFTQGSPLKRIDLSENQFVGQVSKSLTNCTNLEVLSLGDNSFEDNFPFWLGTLVKLQVLILRSNKFYGAIQSVKTVCSQFPNLRIIDLSNNGFSGHLPQKYFETWRAMKSVYSGDSSFLKLEVSIERFDTVFPYSMTITNKGVKTEYTRILNIFTAIDLSSNNFEGEIPQSLEDLRGLESLNLSNNHLSGRVLSSLGNLKNLESLDLSRNKLSGEIPQELLQLGFLAILNVSFNQLDGRIPQGKQFNTFENNSYMGNLGLCGKPLSNECQNSKVLTPQQTNNKSESFFPSEKVDWIVIFSGVGSGLAIGIVIGHFLYTRYIDWVIERLGMRKDKWIRPLSNSRSQVLV</sequence>
<evidence type="ECO:0000313" key="2">
    <source>
        <dbReference type="Proteomes" id="UP001055879"/>
    </source>
</evidence>
<accession>A0ACB9FFL5</accession>
<keyword evidence="2" id="KW-1185">Reference proteome</keyword>
<organism evidence="1 2">
    <name type="scientific">Arctium lappa</name>
    <name type="common">Greater burdock</name>
    <name type="synonym">Lappa major</name>
    <dbReference type="NCBI Taxonomy" id="4217"/>
    <lineage>
        <taxon>Eukaryota</taxon>
        <taxon>Viridiplantae</taxon>
        <taxon>Streptophyta</taxon>
        <taxon>Embryophyta</taxon>
        <taxon>Tracheophyta</taxon>
        <taxon>Spermatophyta</taxon>
        <taxon>Magnoliopsida</taxon>
        <taxon>eudicotyledons</taxon>
        <taxon>Gunneridae</taxon>
        <taxon>Pentapetalae</taxon>
        <taxon>asterids</taxon>
        <taxon>campanulids</taxon>
        <taxon>Asterales</taxon>
        <taxon>Asteraceae</taxon>
        <taxon>Carduoideae</taxon>
        <taxon>Cardueae</taxon>
        <taxon>Arctiinae</taxon>
        <taxon>Arctium</taxon>
    </lineage>
</organism>
<reference evidence="1 2" key="2">
    <citation type="journal article" date="2022" name="Mol. Ecol. Resour.">
        <title>The genomes of chicory, endive, great burdock and yacon provide insights into Asteraceae paleo-polyploidization history and plant inulin production.</title>
        <authorList>
            <person name="Fan W."/>
            <person name="Wang S."/>
            <person name="Wang H."/>
            <person name="Wang A."/>
            <person name="Jiang F."/>
            <person name="Liu H."/>
            <person name="Zhao H."/>
            <person name="Xu D."/>
            <person name="Zhang Y."/>
        </authorList>
    </citation>
    <scope>NUCLEOTIDE SEQUENCE [LARGE SCALE GENOMIC DNA]</scope>
    <source>
        <strain evidence="2">cv. Niubang</strain>
    </source>
</reference>
<dbReference type="EMBL" id="CM042047">
    <property type="protein sequence ID" value="KAI3769481.1"/>
    <property type="molecule type" value="Genomic_DNA"/>
</dbReference>